<dbReference type="AlphaFoldDB" id="A0A2I2GH24"/>
<organism evidence="1 2">
    <name type="scientific">Aspergillus steynii IBT 23096</name>
    <dbReference type="NCBI Taxonomy" id="1392250"/>
    <lineage>
        <taxon>Eukaryota</taxon>
        <taxon>Fungi</taxon>
        <taxon>Dikarya</taxon>
        <taxon>Ascomycota</taxon>
        <taxon>Pezizomycotina</taxon>
        <taxon>Eurotiomycetes</taxon>
        <taxon>Eurotiomycetidae</taxon>
        <taxon>Eurotiales</taxon>
        <taxon>Aspergillaceae</taxon>
        <taxon>Aspergillus</taxon>
        <taxon>Aspergillus subgen. Circumdati</taxon>
    </lineage>
</organism>
<sequence>MDWGSTMKGIIECKKSARANHTLQVEKQKAAETVDWVKSQPDPAGSARARRPVCYQDGEKLYVTFFRYGPAWTEYIAKNRVGNVFPIPADNLATMASFGPWTIDNADDMETFARIIIAILLHP</sequence>
<gene>
    <name evidence="1" type="ORF">P170DRAFT_507033</name>
</gene>
<dbReference type="VEuPathDB" id="FungiDB:P170DRAFT_507033"/>
<dbReference type="STRING" id="1392250.A0A2I2GH24"/>
<dbReference type="Proteomes" id="UP000234275">
    <property type="component" value="Unassembled WGS sequence"/>
</dbReference>
<reference evidence="1 2" key="1">
    <citation type="submission" date="2016-12" db="EMBL/GenBank/DDBJ databases">
        <title>The genomes of Aspergillus section Nigri reveals drivers in fungal speciation.</title>
        <authorList>
            <consortium name="DOE Joint Genome Institute"/>
            <person name="Vesth T.C."/>
            <person name="Nybo J."/>
            <person name="Theobald S."/>
            <person name="Brandl J."/>
            <person name="Frisvad J.C."/>
            <person name="Nielsen K.F."/>
            <person name="Lyhne E.K."/>
            <person name="Kogle M.E."/>
            <person name="Kuo A."/>
            <person name="Riley R."/>
            <person name="Clum A."/>
            <person name="Nolan M."/>
            <person name="Lipzen A."/>
            <person name="Salamov A."/>
            <person name="Henrissat B."/>
            <person name="Wiebenga A."/>
            <person name="De Vries R.P."/>
            <person name="Grigoriev I.V."/>
            <person name="Mortensen U.H."/>
            <person name="Andersen M.R."/>
            <person name="Baker S.E."/>
        </authorList>
    </citation>
    <scope>NUCLEOTIDE SEQUENCE [LARGE SCALE GENOMIC DNA]</scope>
    <source>
        <strain evidence="1 2">IBT 23096</strain>
    </source>
</reference>
<keyword evidence="2" id="KW-1185">Reference proteome</keyword>
<dbReference type="OrthoDB" id="3508621at2759"/>
<evidence type="ECO:0000313" key="1">
    <source>
        <dbReference type="EMBL" id="PLB52175.1"/>
    </source>
</evidence>
<evidence type="ECO:0000313" key="2">
    <source>
        <dbReference type="Proteomes" id="UP000234275"/>
    </source>
</evidence>
<comment type="caution">
    <text evidence="1">The sequence shown here is derived from an EMBL/GenBank/DDBJ whole genome shotgun (WGS) entry which is preliminary data.</text>
</comment>
<proteinExistence type="predicted"/>
<name>A0A2I2GH24_9EURO</name>
<accession>A0A2I2GH24</accession>
<dbReference type="EMBL" id="MSFO01000002">
    <property type="protein sequence ID" value="PLB52175.1"/>
    <property type="molecule type" value="Genomic_DNA"/>
</dbReference>
<protein>
    <submittedName>
        <fullName evidence="1">Uncharacterized protein</fullName>
    </submittedName>
</protein>
<dbReference type="GeneID" id="36562144"/>
<dbReference type="RefSeq" id="XP_024707477.1">
    <property type="nucleotide sequence ID" value="XM_024854438.1"/>
</dbReference>